<dbReference type="Pfam" id="PF05860">
    <property type="entry name" value="TPS"/>
    <property type="match status" value="1"/>
</dbReference>
<dbReference type="SMART" id="SM00912">
    <property type="entry name" value="Haemagg_act"/>
    <property type="match status" value="1"/>
</dbReference>
<accession>A0A807LIH9</accession>
<evidence type="ECO:0000313" key="4">
    <source>
        <dbReference type="Proteomes" id="UP000187148"/>
    </source>
</evidence>
<dbReference type="KEGG" id="kco:BWI95_13745"/>
<organism evidence="3 4">
    <name type="scientific">Kosakonia cowanii JCM 10956 = DSM 18146</name>
    <dbReference type="NCBI Taxonomy" id="1300165"/>
    <lineage>
        <taxon>Bacteria</taxon>
        <taxon>Pseudomonadati</taxon>
        <taxon>Pseudomonadota</taxon>
        <taxon>Gammaproteobacteria</taxon>
        <taxon>Enterobacterales</taxon>
        <taxon>Enterobacteriaceae</taxon>
        <taxon>Kosakonia</taxon>
    </lineage>
</organism>
<dbReference type="InterPro" id="IPR008619">
    <property type="entry name" value="Filamentous_hemagglutn_rpt"/>
</dbReference>
<protein>
    <recommendedName>
        <fullName evidence="2">Filamentous haemagglutinin FhaB/tRNA nuclease CdiA-like TPS domain-containing protein</fullName>
    </recommendedName>
</protein>
<name>A0A807LIH9_9ENTR</name>
<dbReference type="InterPro" id="IPR010069">
    <property type="entry name" value="CdiA_FHA1_rpt"/>
</dbReference>
<evidence type="ECO:0000256" key="1">
    <source>
        <dbReference type="SAM" id="SignalP"/>
    </source>
</evidence>
<dbReference type="Gene3D" id="2.160.20.10">
    <property type="entry name" value="Single-stranded right-handed beta-helix, Pectin lyase-like"/>
    <property type="match status" value="1"/>
</dbReference>
<evidence type="ECO:0000259" key="2">
    <source>
        <dbReference type="SMART" id="SM00912"/>
    </source>
</evidence>
<dbReference type="InterPro" id="IPR012334">
    <property type="entry name" value="Pectin_lyas_fold"/>
</dbReference>
<dbReference type="Proteomes" id="UP000187148">
    <property type="component" value="Chromosome"/>
</dbReference>
<dbReference type="NCBIfam" id="TIGR01901">
    <property type="entry name" value="adhes_NPXG"/>
    <property type="match status" value="1"/>
</dbReference>
<dbReference type="Pfam" id="PF05594">
    <property type="entry name" value="Fil_haemagg"/>
    <property type="match status" value="8"/>
</dbReference>
<dbReference type="InterPro" id="IPR011050">
    <property type="entry name" value="Pectin_lyase_fold/virulence"/>
</dbReference>
<keyword evidence="1" id="KW-0732">Signal</keyword>
<dbReference type="InterPro" id="IPR008638">
    <property type="entry name" value="FhaB/CdiA-like_TPS"/>
</dbReference>
<evidence type="ECO:0000313" key="3">
    <source>
        <dbReference type="EMBL" id="APZ06033.1"/>
    </source>
</evidence>
<feature type="domain" description="Filamentous haemagglutinin FhaB/tRNA nuclease CdiA-like TPS" evidence="2">
    <location>
        <begin position="43"/>
        <end position="164"/>
    </location>
</feature>
<feature type="chain" id="PRO_5033065471" description="Filamentous haemagglutinin FhaB/tRNA nuclease CdiA-like TPS domain-containing protein" evidence="1">
    <location>
        <begin position="29"/>
        <end position="912"/>
    </location>
</feature>
<keyword evidence="4" id="KW-1185">Reference proteome</keyword>
<gene>
    <name evidence="3" type="ORF">BWI95_13745</name>
</gene>
<feature type="signal peptide" evidence="1">
    <location>
        <begin position="1"/>
        <end position="28"/>
    </location>
</feature>
<dbReference type="AlphaFoldDB" id="A0A807LIH9"/>
<dbReference type="NCBIfam" id="TIGR01731">
    <property type="entry name" value="fil_hemag_20aa"/>
    <property type="match status" value="6"/>
</dbReference>
<dbReference type="EMBL" id="CP019445">
    <property type="protein sequence ID" value="APZ06033.1"/>
    <property type="molecule type" value="Genomic_DNA"/>
</dbReference>
<reference evidence="3 4" key="1">
    <citation type="submission" date="2017-01" db="EMBL/GenBank/DDBJ databases">
        <authorList>
            <person name="Cao J.-M."/>
        </authorList>
    </citation>
    <scope>NUCLEOTIDE SEQUENCE [LARGE SCALE GENOMIC DNA]</scope>
    <source>
        <strain evidence="3 4">888-76</strain>
    </source>
</reference>
<sequence>MKGKRKTGRLMRFNPVAASILLSLPVLAQAGDLNIKNGTIASSNGVPVINIANPNDNGLSHNVYDDFNVGKNGVIFNNSSSGTNTVIGGVIAGNSNLTSGSAKVILNEVTSNKTSMLEGLMEVAGDKAHLVIANPNGISTSLGSGFINTSKATITTGRPDIQNGVLRGYSVGGGVITVKGLMSSSPTEILARSVAVQGQIVTDELTVIAGNNYVNKNAEVLGHVTASGIRNTYAVDVSDLGGMYANHINLISTESGVGVRNMGVIAGGANDIHINVNGKFINTGGEVQSVGSTNITTNGVLENIGGDISGKGKIFINTTKNSINNTSAGSIASESDIYIDSGEFNNKNGKISSGGILGVNTNGKTLINSGKGSSAGLEAAVVALKTGKLDNRAGQIKGGYVAFETSEITNVGGEIQSTGKIDMISSGNIDNTKGLIRSQAGGIQIETAKYFINKDNITADATSNDSLGLIAGDDGIKLKAGTINNSTGGISSSGTISLESSSTINNRNGKIAADKAVSLSAIGNIDNSSGRLLSKDTVSVIGSTMDNSLYVGQIMGDRGVNIDLTGYFNNHIGLVSSQLGNVDIKAKNVKNVGGVILGKDISIQTEADVDNYHGLMVANNLLKIDAKTSVNNTYGEDFGSWYGNYFGIPGQIGGLIGTNGVTINAKSINNTHSRIIAEHGPLTLNVAETLDNYRGLLVSGSDANIKAKRLVNNYATIHSTGDLNIDVDSLSNYSSGSIENNDATGIISADRHLSLIVGSDFNNYGWVSSKQNSVVRVAGALHNYNTISADNTLEVDTTGTLTNEKDIAAGTVLYVESEGNVVNSSKGNMVGSSAFIKSALDVTNYGNVVAWDYLDVNAARTIYNYKNIYTEGNAVITSKLIHNSGANAVLGGERGLVLNTAQLTGTGTIVGL</sequence>
<dbReference type="SUPFAM" id="SSF51126">
    <property type="entry name" value="Pectin lyase-like"/>
    <property type="match status" value="1"/>
</dbReference>
<proteinExistence type="predicted"/>